<accession>A0ABZ0J0W7</accession>
<gene>
    <name evidence="1" type="ORF">RT717_13020</name>
</gene>
<keyword evidence="2" id="KW-1185">Reference proteome</keyword>
<name>A0ABZ0J0W7_9BACT</name>
<evidence type="ECO:0000313" key="2">
    <source>
        <dbReference type="Proteomes" id="UP001302349"/>
    </source>
</evidence>
<dbReference type="InterPro" id="IPR055679">
    <property type="entry name" value="DUF7255"/>
</dbReference>
<protein>
    <submittedName>
        <fullName evidence="1">Uncharacterized protein</fullName>
    </submittedName>
</protein>
<organism evidence="1 2">
    <name type="scientific">Imperialibacter roseus</name>
    <dbReference type="NCBI Taxonomy" id="1324217"/>
    <lineage>
        <taxon>Bacteria</taxon>
        <taxon>Pseudomonadati</taxon>
        <taxon>Bacteroidota</taxon>
        <taxon>Cytophagia</taxon>
        <taxon>Cytophagales</taxon>
        <taxon>Flammeovirgaceae</taxon>
        <taxon>Imperialibacter</taxon>
    </lineage>
</organism>
<reference evidence="1 2" key="1">
    <citation type="journal article" date="2023" name="Microbiol. Resour. Announc.">
        <title>Complete Genome Sequence of Imperialibacter roseus strain P4T.</title>
        <authorList>
            <person name="Tizabi D.R."/>
            <person name="Bachvaroff T."/>
            <person name="Hill R.T."/>
        </authorList>
    </citation>
    <scope>NUCLEOTIDE SEQUENCE [LARGE SCALE GENOMIC DNA]</scope>
    <source>
        <strain evidence="1 2">P4T</strain>
    </source>
</reference>
<dbReference type="EMBL" id="CP136051">
    <property type="protein sequence ID" value="WOK09561.1"/>
    <property type="molecule type" value="Genomic_DNA"/>
</dbReference>
<dbReference type="Proteomes" id="UP001302349">
    <property type="component" value="Chromosome"/>
</dbReference>
<proteinExistence type="predicted"/>
<sequence>MSNIVLRRIKAFLEGEKLSTETEVRSGNRQRLWRSDFRPQVDDIYKKLGGQLTGGITEIEVPAYPIVFEGKVIVGNDELAYNRYAAVCLRAPFYSDIEGFNVEASLRHCRQFEVGCKKVGLIAGVWSNSLSNKHFGEASDPGDFFGNGSSGWKMLAFRNMLRDMLAKLEGYEVLHFSIYDQIMSGGKLLTVGELIKSPSGDHYVSFVRYLRRRLGLPAVAAEEPV</sequence>
<evidence type="ECO:0000313" key="1">
    <source>
        <dbReference type="EMBL" id="WOK09561.1"/>
    </source>
</evidence>
<dbReference type="Pfam" id="PF23913">
    <property type="entry name" value="DUF7255"/>
    <property type="match status" value="1"/>
</dbReference>
<dbReference type="RefSeq" id="WP_317492175.1">
    <property type="nucleotide sequence ID" value="NZ_CP136051.1"/>
</dbReference>